<dbReference type="InterPro" id="IPR004263">
    <property type="entry name" value="Exostosin"/>
</dbReference>
<dbReference type="InterPro" id="IPR040911">
    <property type="entry name" value="Exostosin_GT47"/>
</dbReference>
<accession>A0A9X2I492</accession>
<gene>
    <name evidence="2" type="ORF">MKO06_06610</name>
</gene>
<comment type="caution">
    <text evidence="2">The sequence shown here is derived from an EMBL/GenBank/DDBJ whole genome shotgun (WGS) entry which is preliminary data.</text>
</comment>
<sequence>MKLLYLDSSISRLADPKGEVLKAIKMELGYREEVQEVFSPEMADAIIIQERSSFKNFRYRSELLADPVISEFPHKVFTLNSEDSATGLLKGLYTSLPRERFNSTENAIVPFMQFPNEYVFERLDEVPGAKYLASWRGNVKSNKLRRKLLELYQDDNRFLLETTNSWLNHSESEKRAYVRLILQSKFSLCPAGWAPVSFRIYESMALGRCPVIIADSYVPPAGPEWEKFSLFFPERKINRLASFLKENEYRAEDLGKKAFEAWEKYFNSDCITKYYADAVLALIKSNSELSRAREIERWNSLKLQWENGWTIPQRALNKIRNLKAFF</sequence>
<dbReference type="Proteomes" id="UP001155280">
    <property type="component" value="Unassembled WGS sequence"/>
</dbReference>
<organism evidence="2 3">
    <name type="scientific">Christiangramia oceanisediminis</name>
    <dbReference type="NCBI Taxonomy" id="2920386"/>
    <lineage>
        <taxon>Bacteria</taxon>
        <taxon>Pseudomonadati</taxon>
        <taxon>Bacteroidota</taxon>
        <taxon>Flavobacteriia</taxon>
        <taxon>Flavobacteriales</taxon>
        <taxon>Flavobacteriaceae</taxon>
        <taxon>Christiangramia</taxon>
    </lineage>
</organism>
<dbReference type="GO" id="GO:0016757">
    <property type="term" value="F:glycosyltransferase activity"/>
    <property type="evidence" value="ECO:0007669"/>
    <property type="project" value="InterPro"/>
</dbReference>
<dbReference type="RefSeq" id="WP_241549966.1">
    <property type="nucleotide sequence ID" value="NZ_JANCNS010000001.1"/>
</dbReference>
<reference evidence="2" key="1">
    <citation type="submission" date="2022-07" db="EMBL/GenBank/DDBJ databases">
        <title>Gramela sediminis sp. nov., isolated from deep-sea sediment of the Indian Ocean.</title>
        <authorList>
            <person name="Shi H."/>
        </authorList>
    </citation>
    <scope>NUCLEOTIDE SEQUENCE</scope>
    <source>
        <strain evidence="2">GC03-9</strain>
    </source>
</reference>
<evidence type="ECO:0000313" key="3">
    <source>
        <dbReference type="Proteomes" id="UP001155280"/>
    </source>
</evidence>
<dbReference type="Pfam" id="PF03016">
    <property type="entry name" value="Exostosin_GT47"/>
    <property type="match status" value="1"/>
</dbReference>
<proteinExistence type="predicted"/>
<keyword evidence="3" id="KW-1185">Reference proteome</keyword>
<evidence type="ECO:0000313" key="2">
    <source>
        <dbReference type="EMBL" id="MCP9199570.1"/>
    </source>
</evidence>
<feature type="domain" description="Exostosin GT47" evidence="1">
    <location>
        <begin position="103"/>
        <end position="245"/>
    </location>
</feature>
<protein>
    <submittedName>
        <fullName evidence="2">Glycosyltransferase family 47 protein</fullName>
    </submittedName>
</protein>
<evidence type="ECO:0000259" key="1">
    <source>
        <dbReference type="Pfam" id="PF03016"/>
    </source>
</evidence>
<dbReference type="AlphaFoldDB" id="A0A9X2I492"/>
<name>A0A9X2I492_9FLAO</name>
<dbReference type="EMBL" id="JANCNS010000001">
    <property type="protein sequence ID" value="MCP9199570.1"/>
    <property type="molecule type" value="Genomic_DNA"/>
</dbReference>
<dbReference type="PANTHER" id="PTHR11062">
    <property type="entry name" value="EXOSTOSIN HEPARAN SULFATE GLYCOSYLTRANSFERASE -RELATED"/>
    <property type="match status" value="1"/>
</dbReference>